<dbReference type="AlphaFoldDB" id="K0EZL9"/>
<evidence type="ECO:0000259" key="4">
    <source>
        <dbReference type="PROSITE" id="PS01124"/>
    </source>
</evidence>
<dbReference type="SUPFAM" id="SSF46689">
    <property type="entry name" value="Homeodomain-like"/>
    <property type="match status" value="1"/>
</dbReference>
<evidence type="ECO:0000313" key="5">
    <source>
        <dbReference type="EMBL" id="AFU02330.1"/>
    </source>
</evidence>
<dbReference type="eggNOG" id="COG2207">
    <property type="taxonomic scope" value="Bacteria"/>
</dbReference>
<keyword evidence="6" id="KW-1185">Reference proteome</keyword>
<reference evidence="5 6" key="1">
    <citation type="journal article" date="2012" name="J. Bacteriol.">
        <title>Complete genome sequence of Nocardia brasiliensis HUJEG-1.</title>
        <authorList>
            <person name="Vera-Cabrera L."/>
            <person name="Ortiz-Lopez R."/>
            <person name="Elizondo-Gonzalez R."/>
            <person name="Perez-Maya A.A."/>
            <person name="Ocampo-Candiani J."/>
        </authorList>
    </citation>
    <scope>NUCLEOTIDE SEQUENCE [LARGE SCALE GENOMIC DNA]</scope>
    <source>
        <strain evidence="6">ATCC 700358</strain>
    </source>
</reference>
<dbReference type="InterPro" id="IPR050204">
    <property type="entry name" value="AraC_XylS_family_regulators"/>
</dbReference>
<dbReference type="GO" id="GO:0043565">
    <property type="term" value="F:sequence-specific DNA binding"/>
    <property type="evidence" value="ECO:0007669"/>
    <property type="project" value="InterPro"/>
</dbReference>
<dbReference type="HOGENOM" id="CLU_1382872_0_0_11"/>
<dbReference type="EMBL" id="CP003876">
    <property type="protein sequence ID" value="AFU02330.1"/>
    <property type="molecule type" value="Genomic_DNA"/>
</dbReference>
<dbReference type="InterPro" id="IPR018060">
    <property type="entry name" value="HTH_AraC"/>
</dbReference>
<keyword evidence="2" id="KW-0238">DNA-binding</keyword>
<gene>
    <name evidence="5" type="ORF">O3I_021875</name>
</gene>
<dbReference type="InterPro" id="IPR009057">
    <property type="entry name" value="Homeodomain-like_sf"/>
</dbReference>
<dbReference type="PROSITE" id="PS01124">
    <property type="entry name" value="HTH_ARAC_FAMILY_2"/>
    <property type="match status" value="1"/>
</dbReference>
<dbReference type="PANTHER" id="PTHR46796">
    <property type="entry name" value="HTH-TYPE TRANSCRIPTIONAL ACTIVATOR RHAS-RELATED"/>
    <property type="match status" value="1"/>
</dbReference>
<dbReference type="Proteomes" id="UP000006304">
    <property type="component" value="Chromosome"/>
</dbReference>
<evidence type="ECO:0000313" key="6">
    <source>
        <dbReference type="Proteomes" id="UP000006304"/>
    </source>
</evidence>
<sequence>MTSTRFDGRDIPAIEEFLRVVTAPGFAGPAPDMAAVRLVRTVLEHQRSVEATTVALGLTDPAAEYLAACVDAVLPVAELPVPEPAMVSAAADSVRLGVAYMKANLREEVGIADIAAAGFVSVRSMQLAFQQELHTTPMAYLRGLRLRGAHQELDSCVPADGATVTGIAIGWGFANSGRFAASYRRIYGRSPHTTLNN</sequence>
<keyword evidence="3" id="KW-0804">Transcription</keyword>
<keyword evidence="1" id="KW-0805">Transcription regulation</keyword>
<dbReference type="Pfam" id="PF12833">
    <property type="entry name" value="HTH_18"/>
    <property type="match status" value="1"/>
</dbReference>
<dbReference type="Gene3D" id="1.10.10.60">
    <property type="entry name" value="Homeodomain-like"/>
    <property type="match status" value="1"/>
</dbReference>
<dbReference type="GO" id="GO:0003700">
    <property type="term" value="F:DNA-binding transcription factor activity"/>
    <property type="evidence" value="ECO:0007669"/>
    <property type="project" value="InterPro"/>
</dbReference>
<evidence type="ECO:0000256" key="1">
    <source>
        <dbReference type="ARBA" id="ARBA00023015"/>
    </source>
</evidence>
<dbReference type="SMART" id="SM00342">
    <property type="entry name" value="HTH_ARAC"/>
    <property type="match status" value="1"/>
</dbReference>
<dbReference type="RefSeq" id="WP_014985185.1">
    <property type="nucleotide sequence ID" value="NC_018681.1"/>
</dbReference>
<evidence type="ECO:0000256" key="3">
    <source>
        <dbReference type="ARBA" id="ARBA00023163"/>
    </source>
</evidence>
<accession>K0EZL9</accession>
<proteinExistence type="predicted"/>
<protein>
    <submittedName>
        <fullName evidence="5">AraC family transcriptional regulator</fullName>
    </submittedName>
</protein>
<organism evidence="5 6">
    <name type="scientific">Nocardia brasiliensis (strain ATCC 700358 / HUJEG-1)</name>
    <dbReference type="NCBI Taxonomy" id="1133849"/>
    <lineage>
        <taxon>Bacteria</taxon>
        <taxon>Bacillati</taxon>
        <taxon>Actinomycetota</taxon>
        <taxon>Actinomycetes</taxon>
        <taxon>Mycobacteriales</taxon>
        <taxon>Nocardiaceae</taxon>
        <taxon>Nocardia</taxon>
    </lineage>
</organism>
<evidence type="ECO:0000256" key="2">
    <source>
        <dbReference type="ARBA" id="ARBA00023125"/>
    </source>
</evidence>
<feature type="domain" description="HTH araC/xylS-type" evidence="4">
    <location>
        <begin position="95"/>
        <end position="197"/>
    </location>
</feature>
<dbReference type="PANTHER" id="PTHR46796:SF12">
    <property type="entry name" value="HTH-TYPE DNA-BINDING TRANSCRIPTIONAL ACTIVATOR EUTR"/>
    <property type="match status" value="1"/>
</dbReference>
<name>K0EZL9_NOCB7</name>
<dbReference type="KEGG" id="nbr:O3I_021875"/>